<name>A0A5C6BIA6_9PLAN</name>
<evidence type="ECO:0000256" key="1">
    <source>
        <dbReference type="SAM" id="MobiDB-lite"/>
    </source>
</evidence>
<protein>
    <submittedName>
        <fullName evidence="2">Uncharacterized protein</fullName>
    </submittedName>
</protein>
<evidence type="ECO:0000313" key="2">
    <source>
        <dbReference type="EMBL" id="TWU11720.1"/>
    </source>
</evidence>
<dbReference type="EMBL" id="SJPP01000001">
    <property type="protein sequence ID" value="TWU11720.1"/>
    <property type="molecule type" value="Genomic_DNA"/>
</dbReference>
<accession>A0A5C6BIA6</accession>
<organism evidence="2 3">
    <name type="scientific">Symmachiella macrocystis</name>
    <dbReference type="NCBI Taxonomy" id="2527985"/>
    <lineage>
        <taxon>Bacteria</taxon>
        <taxon>Pseudomonadati</taxon>
        <taxon>Planctomycetota</taxon>
        <taxon>Planctomycetia</taxon>
        <taxon>Planctomycetales</taxon>
        <taxon>Planctomycetaceae</taxon>
        <taxon>Symmachiella</taxon>
    </lineage>
</organism>
<dbReference type="AlphaFoldDB" id="A0A5C6BIA6"/>
<reference evidence="2 3" key="1">
    <citation type="submission" date="2019-02" db="EMBL/GenBank/DDBJ databases">
        <title>Deep-cultivation of Planctomycetes and their phenomic and genomic characterization uncovers novel biology.</title>
        <authorList>
            <person name="Wiegand S."/>
            <person name="Jogler M."/>
            <person name="Boedeker C."/>
            <person name="Pinto D."/>
            <person name="Vollmers J."/>
            <person name="Rivas-Marin E."/>
            <person name="Kohn T."/>
            <person name="Peeters S.H."/>
            <person name="Heuer A."/>
            <person name="Rast P."/>
            <person name="Oberbeckmann S."/>
            <person name="Bunk B."/>
            <person name="Jeske O."/>
            <person name="Meyerdierks A."/>
            <person name="Storesund J.E."/>
            <person name="Kallscheuer N."/>
            <person name="Luecker S."/>
            <person name="Lage O.M."/>
            <person name="Pohl T."/>
            <person name="Merkel B.J."/>
            <person name="Hornburger P."/>
            <person name="Mueller R.-W."/>
            <person name="Bruemmer F."/>
            <person name="Labrenz M."/>
            <person name="Spormann A.M."/>
            <person name="Op Den Camp H."/>
            <person name="Overmann J."/>
            <person name="Amann R."/>
            <person name="Jetten M.S.M."/>
            <person name="Mascher T."/>
            <person name="Medema M.H."/>
            <person name="Devos D.P."/>
            <person name="Kaster A.-K."/>
            <person name="Ovreas L."/>
            <person name="Rohde M."/>
            <person name="Galperin M.Y."/>
            <person name="Jogler C."/>
        </authorList>
    </citation>
    <scope>NUCLEOTIDE SEQUENCE [LARGE SCALE GENOMIC DNA]</scope>
    <source>
        <strain evidence="2 3">CA54</strain>
    </source>
</reference>
<sequence length="96" mass="10816">MDDQKTTGRFRVRRNDGQEPTRQNGGTFVDQSRADSPPENNTTVLEESSAANAVSLLPEIRPNRNHFRRQLRSLPTTVLPPVCLANLFWCSTTVPH</sequence>
<proteinExistence type="predicted"/>
<dbReference type="Proteomes" id="UP000320735">
    <property type="component" value="Unassembled WGS sequence"/>
</dbReference>
<feature type="compositionally biased region" description="Polar residues" evidence="1">
    <location>
        <begin position="38"/>
        <end position="50"/>
    </location>
</feature>
<gene>
    <name evidence="2" type="ORF">CA54_05290</name>
</gene>
<keyword evidence="3" id="KW-1185">Reference proteome</keyword>
<feature type="region of interest" description="Disordered" evidence="1">
    <location>
        <begin position="1"/>
        <end position="50"/>
    </location>
</feature>
<feature type="compositionally biased region" description="Polar residues" evidence="1">
    <location>
        <begin position="20"/>
        <end position="30"/>
    </location>
</feature>
<comment type="caution">
    <text evidence="2">The sequence shown here is derived from an EMBL/GenBank/DDBJ whole genome shotgun (WGS) entry which is preliminary data.</text>
</comment>
<evidence type="ECO:0000313" key="3">
    <source>
        <dbReference type="Proteomes" id="UP000320735"/>
    </source>
</evidence>